<evidence type="ECO:0000313" key="3">
    <source>
        <dbReference type="EMBL" id="KAK2184218.1"/>
    </source>
</evidence>
<name>A0AAD9UCC2_RIDPI</name>
<comment type="caution">
    <text evidence="3">The sequence shown here is derived from an EMBL/GenBank/DDBJ whole genome shotgun (WGS) entry which is preliminary data.</text>
</comment>
<organism evidence="3 4">
    <name type="scientific">Ridgeia piscesae</name>
    <name type="common">Tubeworm</name>
    <dbReference type="NCBI Taxonomy" id="27915"/>
    <lineage>
        <taxon>Eukaryota</taxon>
        <taxon>Metazoa</taxon>
        <taxon>Spiralia</taxon>
        <taxon>Lophotrochozoa</taxon>
        <taxon>Annelida</taxon>
        <taxon>Polychaeta</taxon>
        <taxon>Sedentaria</taxon>
        <taxon>Canalipalpata</taxon>
        <taxon>Sabellida</taxon>
        <taxon>Siboglinidae</taxon>
        <taxon>Ridgeia</taxon>
    </lineage>
</organism>
<evidence type="ECO:0000256" key="2">
    <source>
        <dbReference type="SAM" id="MobiDB-lite"/>
    </source>
</evidence>
<accession>A0AAD9UCC2</accession>
<keyword evidence="4" id="KW-1185">Reference proteome</keyword>
<dbReference type="PANTHER" id="PTHR13958:SF3">
    <property type="entry name" value="CAP-GLY DOMAIN-CONTAINING PROTEIN-RELATED"/>
    <property type="match status" value="1"/>
</dbReference>
<feature type="region of interest" description="Disordered" evidence="2">
    <location>
        <begin position="355"/>
        <end position="426"/>
    </location>
</feature>
<feature type="compositionally biased region" description="Low complexity" evidence="2">
    <location>
        <begin position="498"/>
        <end position="521"/>
    </location>
</feature>
<feature type="region of interest" description="Disordered" evidence="2">
    <location>
        <begin position="267"/>
        <end position="297"/>
    </location>
</feature>
<dbReference type="GO" id="GO:0034453">
    <property type="term" value="P:microtubule anchoring"/>
    <property type="evidence" value="ECO:0007669"/>
    <property type="project" value="InterPro"/>
</dbReference>
<feature type="compositionally biased region" description="Basic and acidic residues" evidence="2">
    <location>
        <begin position="399"/>
        <end position="418"/>
    </location>
</feature>
<gene>
    <name evidence="3" type="ORF">NP493_276g01026</name>
</gene>
<feature type="coiled-coil region" evidence="1">
    <location>
        <begin position="620"/>
        <end position="649"/>
    </location>
</feature>
<dbReference type="InterPro" id="IPR000048">
    <property type="entry name" value="IQ_motif_EF-hand-BS"/>
</dbReference>
<dbReference type="GO" id="GO:0005813">
    <property type="term" value="C:centrosome"/>
    <property type="evidence" value="ECO:0007669"/>
    <property type="project" value="InterPro"/>
</dbReference>
<sequence length="711" mass="77474">MHIYRKDGERDPAVWSDLSDLDSVNLHDVSTDIRHRSTTRDVEDVKTSAAPGGSDVNVVRSGHGNIDEMIDHYATQSTDPSRDAGTKQLTASEILQQYTQLTGRSVEDVVNEYTHQVETLRHQAAPGGYSRVLSQPVSTVQSSYSAHLYSPTAPGGTTGAAAFRTRAQRIQAIKDAASALKTRLNSEVQKMASHDLPPSATGGGEAAWVQPRPTDYSSRYDRITGTANDYNVFTSDLPGVTTQAQPGHRDDAHQNEAATKIQAAFRGHTVRQDARTESTHKPATRRQHRSQSSLDQPDFCAARRTFAPAMAPASHKHPDLVPMNPNLTWNKDIPDPDPFSVINILARRQLHRVKAEKLRREREDGHGRSSKDHNGHSRLATDHSSRSAVAADQPSQRLVSDRPSHADRHARSTHDGRSVLHSHSRSARTLDDITMSYKDDFTAASSASAPDGASRTAPSQSRKKSTHHSSPDKTITSEADDTLEATLTPSDGSDDDQVSGVQRSSGRSAKASAGADGVSSRSLVVSGRVMSHTADHSDVSEMSSLGEEDFLGDLPPTKMSPAALEHRHAVELHLLDSMEVSMRQLTDVERTRAVTLAQQETGRQQSHDHRVAEMQLRGHQEALEKERKLEAAQKRAAEAARSMAAVDRQAQDDVLSSLRGAASKLLQTQSEAARVTADAALQLTQGPPPYSVHPCWPPPPHPPLVNCWMVP</sequence>
<protein>
    <submittedName>
        <fullName evidence="3">Uncharacterized protein</fullName>
    </submittedName>
</protein>
<dbReference type="AlphaFoldDB" id="A0AAD9UCC2"/>
<reference evidence="3" key="1">
    <citation type="journal article" date="2023" name="Mol. Biol. Evol.">
        <title>Third-Generation Sequencing Reveals the Adaptive Role of the Epigenome in Three Deep-Sea Polychaetes.</title>
        <authorList>
            <person name="Perez M."/>
            <person name="Aroh O."/>
            <person name="Sun Y."/>
            <person name="Lan Y."/>
            <person name="Juniper S.K."/>
            <person name="Young C.R."/>
            <person name="Angers B."/>
            <person name="Qian P.Y."/>
        </authorList>
    </citation>
    <scope>NUCLEOTIDE SEQUENCE</scope>
    <source>
        <strain evidence="3">R07B-5</strain>
    </source>
</reference>
<keyword evidence="1" id="KW-0175">Coiled coil</keyword>
<dbReference type="Pfam" id="PF00612">
    <property type="entry name" value="IQ"/>
    <property type="match status" value="1"/>
</dbReference>
<dbReference type="EMBL" id="JAODUO010000276">
    <property type="protein sequence ID" value="KAK2184218.1"/>
    <property type="molecule type" value="Genomic_DNA"/>
</dbReference>
<feature type="compositionally biased region" description="Basic and acidic residues" evidence="2">
    <location>
        <begin position="355"/>
        <end position="385"/>
    </location>
</feature>
<feature type="compositionally biased region" description="Basic and acidic residues" evidence="2">
    <location>
        <begin position="270"/>
        <end position="280"/>
    </location>
</feature>
<feature type="region of interest" description="Disordered" evidence="2">
    <location>
        <begin position="444"/>
        <end position="521"/>
    </location>
</feature>
<evidence type="ECO:0000313" key="4">
    <source>
        <dbReference type="Proteomes" id="UP001209878"/>
    </source>
</evidence>
<dbReference type="PANTHER" id="PTHR13958">
    <property type="entry name" value="CENTROSOME-ASSOCIATED PROTEIN 350"/>
    <property type="match status" value="1"/>
</dbReference>
<proteinExistence type="predicted"/>
<dbReference type="Proteomes" id="UP001209878">
    <property type="component" value="Unassembled WGS sequence"/>
</dbReference>
<evidence type="ECO:0000256" key="1">
    <source>
        <dbReference type="SAM" id="Coils"/>
    </source>
</evidence>
<dbReference type="InterPro" id="IPR028750">
    <property type="entry name" value="CEP350/CC187"/>
</dbReference>
<dbReference type="SMART" id="SM00015">
    <property type="entry name" value="IQ"/>
    <property type="match status" value="1"/>
</dbReference>
<dbReference type="GO" id="GO:0008017">
    <property type="term" value="F:microtubule binding"/>
    <property type="evidence" value="ECO:0007669"/>
    <property type="project" value="InterPro"/>
</dbReference>
<dbReference type="PROSITE" id="PS50096">
    <property type="entry name" value="IQ"/>
    <property type="match status" value="1"/>
</dbReference>
<dbReference type="CDD" id="cd23767">
    <property type="entry name" value="IQCD"/>
    <property type="match status" value="1"/>
</dbReference>